<evidence type="ECO:0000256" key="1">
    <source>
        <dbReference type="SAM" id="MobiDB-lite"/>
    </source>
</evidence>
<keyword evidence="3" id="KW-1185">Reference proteome</keyword>
<feature type="compositionally biased region" description="Basic and acidic residues" evidence="1">
    <location>
        <begin position="61"/>
        <end position="71"/>
    </location>
</feature>
<gene>
    <name evidence="2" type="ORF">NDU88_005497</name>
</gene>
<accession>A0AAV7L472</accession>
<sequence length="71" mass="7849">MSNEASSLTVFFVRLSASAGQRTDEAITRRPATWARAMRRLSAPVAGNVRRQGARGPGAPRARDLRRERVK</sequence>
<dbReference type="AlphaFoldDB" id="A0AAV7L472"/>
<evidence type="ECO:0000313" key="2">
    <source>
        <dbReference type="EMBL" id="KAJ1085364.1"/>
    </source>
</evidence>
<evidence type="ECO:0000313" key="3">
    <source>
        <dbReference type="Proteomes" id="UP001066276"/>
    </source>
</evidence>
<dbReference type="Proteomes" id="UP001066276">
    <property type="component" value="Chromosome 12"/>
</dbReference>
<proteinExistence type="predicted"/>
<organism evidence="2 3">
    <name type="scientific">Pleurodeles waltl</name>
    <name type="common">Iberian ribbed newt</name>
    <dbReference type="NCBI Taxonomy" id="8319"/>
    <lineage>
        <taxon>Eukaryota</taxon>
        <taxon>Metazoa</taxon>
        <taxon>Chordata</taxon>
        <taxon>Craniata</taxon>
        <taxon>Vertebrata</taxon>
        <taxon>Euteleostomi</taxon>
        <taxon>Amphibia</taxon>
        <taxon>Batrachia</taxon>
        <taxon>Caudata</taxon>
        <taxon>Salamandroidea</taxon>
        <taxon>Salamandridae</taxon>
        <taxon>Pleurodelinae</taxon>
        <taxon>Pleurodeles</taxon>
    </lineage>
</organism>
<comment type="caution">
    <text evidence="2">The sequence shown here is derived from an EMBL/GenBank/DDBJ whole genome shotgun (WGS) entry which is preliminary data.</text>
</comment>
<protein>
    <submittedName>
        <fullName evidence="2">Uncharacterized protein</fullName>
    </submittedName>
</protein>
<reference evidence="2" key="1">
    <citation type="journal article" date="2022" name="bioRxiv">
        <title>Sequencing and chromosome-scale assembly of the giantPleurodeles waltlgenome.</title>
        <authorList>
            <person name="Brown T."/>
            <person name="Elewa A."/>
            <person name="Iarovenko S."/>
            <person name="Subramanian E."/>
            <person name="Araus A.J."/>
            <person name="Petzold A."/>
            <person name="Susuki M."/>
            <person name="Suzuki K.-i.T."/>
            <person name="Hayashi T."/>
            <person name="Toyoda A."/>
            <person name="Oliveira C."/>
            <person name="Osipova E."/>
            <person name="Leigh N.D."/>
            <person name="Simon A."/>
            <person name="Yun M.H."/>
        </authorList>
    </citation>
    <scope>NUCLEOTIDE SEQUENCE</scope>
    <source>
        <strain evidence="2">20211129_DDA</strain>
        <tissue evidence="2">Liver</tissue>
    </source>
</reference>
<feature type="region of interest" description="Disordered" evidence="1">
    <location>
        <begin position="43"/>
        <end position="71"/>
    </location>
</feature>
<dbReference type="EMBL" id="JANPWB010000016">
    <property type="protein sequence ID" value="KAJ1085364.1"/>
    <property type="molecule type" value="Genomic_DNA"/>
</dbReference>
<name>A0AAV7L472_PLEWA</name>